<reference evidence="2 3" key="1">
    <citation type="submission" date="2019-04" db="EMBL/GenBank/DDBJ databases">
        <title>Comparative genomics and transcriptomics to analyze fruiting body development in filamentous ascomycetes.</title>
        <authorList>
            <consortium name="DOE Joint Genome Institute"/>
            <person name="Lutkenhaus R."/>
            <person name="Traeger S."/>
            <person name="Breuer J."/>
            <person name="Kuo A."/>
            <person name="Lipzen A."/>
            <person name="Pangilinan J."/>
            <person name="Dilworth D."/>
            <person name="Sandor L."/>
            <person name="Poggeler S."/>
            <person name="Barry K."/>
            <person name="Grigoriev I.V."/>
            <person name="Nowrousian M."/>
        </authorList>
    </citation>
    <scope>NUCLEOTIDE SEQUENCE [LARGE SCALE GENOMIC DNA]</scope>
    <source>
        <strain evidence="2 3">CBS 389.68</strain>
    </source>
</reference>
<name>A0A4S2MM44_9PEZI</name>
<feature type="compositionally biased region" description="Basic and acidic residues" evidence="1">
    <location>
        <begin position="14"/>
        <end position="25"/>
    </location>
</feature>
<accession>A0A4S2MM44</accession>
<dbReference type="EMBL" id="ML220198">
    <property type="protein sequence ID" value="TGZ76209.1"/>
    <property type="molecule type" value="Genomic_DNA"/>
</dbReference>
<dbReference type="AlphaFoldDB" id="A0A4S2MM44"/>
<dbReference type="Proteomes" id="UP000298138">
    <property type="component" value="Unassembled WGS sequence"/>
</dbReference>
<keyword evidence="3" id="KW-1185">Reference proteome</keyword>
<organism evidence="2 3">
    <name type="scientific">Ascodesmis nigricans</name>
    <dbReference type="NCBI Taxonomy" id="341454"/>
    <lineage>
        <taxon>Eukaryota</taxon>
        <taxon>Fungi</taxon>
        <taxon>Dikarya</taxon>
        <taxon>Ascomycota</taxon>
        <taxon>Pezizomycotina</taxon>
        <taxon>Pezizomycetes</taxon>
        <taxon>Pezizales</taxon>
        <taxon>Ascodesmidaceae</taxon>
        <taxon>Ascodesmis</taxon>
    </lineage>
</organism>
<evidence type="ECO:0000313" key="2">
    <source>
        <dbReference type="EMBL" id="TGZ76209.1"/>
    </source>
</evidence>
<protein>
    <submittedName>
        <fullName evidence="2">Uncharacterized protein</fullName>
    </submittedName>
</protein>
<feature type="region of interest" description="Disordered" evidence="1">
    <location>
        <begin position="1"/>
        <end position="25"/>
    </location>
</feature>
<sequence length="270" mass="30656">MGSVVSPGKTRKKAKEESDILPKDHTTNAERRIIIKRKNENGPCPVSDLVVVMNAALSEARAHPPIRFQKMETNEKRTVTACMGPKATGLIALIYKETLLKATKEVDTSIEQMVANETWHKLMLHAMSLERYYYPDNEELREKGLSQLKEDILNAYSEIDLPLKPRWLLHPERLWERANTASHSTVIITLRSGKDTEKVQREGLWIYGKQHTIKRYIQTGPDAFCEICCSWDHGSHRCERANKPACLLCGKGHLTKKHKCLEGDCKVGVG</sequence>
<evidence type="ECO:0000313" key="3">
    <source>
        <dbReference type="Proteomes" id="UP000298138"/>
    </source>
</evidence>
<dbReference type="OrthoDB" id="4230923at2759"/>
<proteinExistence type="predicted"/>
<gene>
    <name evidence="2" type="ORF">EX30DRAFT_391317</name>
</gene>
<evidence type="ECO:0000256" key="1">
    <source>
        <dbReference type="SAM" id="MobiDB-lite"/>
    </source>
</evidence>
<dbReference type="InParanoid" id="A0A4S2MM44"/>